<dbReference type="PANTHER" id="PTHR43386">
    <property type="entry name" value="OLIGOPEPTIDE TRANSPORT SYSTEM PERMEASE PROTEIN APPC"/>
    <property type="match status" value="1"/>
</dbReference>
<evidence type="ECO:0000256" key="1">
    <source>
        <dbReference type="ARBA" id="ARBA00004651"/>
    </source>
</evidence>
<evidence type="ECO:0000259" key="10">
    <source>
        <dbReference type="PROSITE" id="PS50928"/>
    </source>
</evidence>
<protein>
    <submittedName>
        <fullName evidence="11">ABC transporter permease</fullName>
    </submittedName>
</protein>
<dbReference type="Pfam" id="PF00528">
    <property type="entry name" value="BPD_transp_1"/>
    <property type="match status" value="1"/>
</dbReference>
<keyword evidence="7 9" id="KW-1133">Transmembrane helix</keyword>
<feature type="domain" description="ABC transmembrane type-1" evidence="10">
    <location>
        <begin position="81"/>
        <end position="270"/>
    </location>
</feature>
<dbReference type="InterPro" id="IPR035906">
    <property type="entry name" value="MetI-like_sf"/>
</dbReference>
<dbReference type="InterPro" id="IPR025966">
    <property type="entry name" value="OppC_N"/>
</dbReference>
<dbReference type="Proteomes" id="UP000070371">
    <property type="component" value="Chromosome"/>
</dbReference>
<dbReference type="GO" id="GO:0015031">
    <property type="term" value="P:protein transport"/>
    <property type="evidence" value="ECO:0007669"/>
    <property type="project" value="UniProtKB-KW"/>
</dbReference>
<dbReference type="GO" id="GO:0055085">
    <property type="term" value="P:transmembrane transport"/>
    <property type="evidence" value="ECO:0007669"/>
    <property type="project" value="InterPro"/>
</dbReference>
<evidence type="ECO:0000256" key="2">
    <source>
        <dbReference type="ARBA" id="ARBA00022448"/>
    </source>
</evidence>
<feature type="transmembrane region" description="Helical" evidence="9">
    <location>
        <begin position="20"/>
        <end position="45"/>
    </location>
</feature>
<gene>
    <name evidence="11" type="ORF">RC74_11775</name>
</gene>
<keyword evidence="6" id="KW-0653">Protein transport</keyword>
<evidence type="ECO:0000313" key="12">
    <source>
        <dbReference type="Proteomes" id="UP000070371"/>
    </source>
</evidence>
<dbReference type="GO" id="GO:0015833">
    <property type="term" value="P:peptide transport"/>
    <property type="evidence" value="ECO:0007669"/>
    <property type="project" value="UniProtKB-KW"/>
</dbReference>
<dbReference type="RefSeq" id="WP_039001113.1">
    <property type="nucleotide sequence ID" value="NZ_CP014327.1"/>
</dbReference>
<dbReference type="InterPro" id="IPR000515">
    <property type="entry name" value="MetI-like"/>
</dbReference>
<evidence type="ECO:0000313" key="11">
    <source>
        <dbReference type="EMBL" id="AML51853.1"/>
    </source>
</evidence>
<dbReference type="AlphaFoldDB" id="A0A126V0L8"/>
<evidence type="ECO:0000256" key="7">
    <source>
        <dbReference type="ARBA" id="ARBA00022989"/>
    </source>
</evidence>
<accession>A0A126V0L8</accession>
<feature type="transmembrane region" description="Helical" evidence="9">
    <location>
        <begin position="130"/>
        <end position="156"/>
    </location>
</feature>
<dbReference type="Pfam" id="PF12911">
    <property type="entry name" value="OppC_N"/>
    <property type="match status" value="1"/>
</dbReference>
<feature type="transmembrane region" description="Helical" evidence="9">
    <location>
        <begin position="202"/>
        <end position="227"/>
    </location>
</feature>
<keyword evidence="12" id="KW-1185">Reference proteome</keyword>
<comment type="similarity">
    <text evidence="9">Belongs to the binding-protein-dependent transport system permease family.</text>
</comment>
<proteinExistence type="inferred from homology"/>
<dbReference type="PANTHER" id="PTHR43386:SF1">
    <property type="entry name" value="D,D-DIPEPTIDE TRANSPORT SYSTEM PERMEASE PROTEIN DDPC-RELATED"/>
    <property type="match status" value="1"/>
</dbReference>
<keyword evidence="8 9" id="KW-0472">Membrane</keyword>
<dbReference type="SUPFAM" id="SSF161098">
    <property type="entry name" value="MetI-like"/>
    <property type="match status" value="1"/>
</dbReference>
<evidence type="ECO:0000256" key="6">
    <source>
        <dbReference type="ARBA" id="ARBA00022927"/>
    </source>
</evidence>
<dbReference type="CDD" id="cd06261">
    <property type="entry name" value="TM_PBP2"/>
    <property type="match status" value="1"/>
</dbReference>
<sequence>MSTLSTATADLTRSFSRNKLSWVGGILFVTLCLLAIFAPIIAPYGPIDQSIMNRKLPPSMEHLFGTDTFGRDMFSRALYGARISLTVGVVSVFFGMTIGSVLGVLAGYYGRWVDALVMRSMDVLLSFPTLITGIVIVALLGPSLTNVIIAITFTLIPKFARIARAPTLAVKERAYIEACRAMGFSDLRIIVCHIIPNILTEVLVMASLWTANAIMIEAGFAFLGLGVRPPTPTWGGMIREGFEQIFQAPWMSIFPGLCILLAVLSLNLIGDGLRDALDPRLKQMKDME</sequence>
<dbReference type="PROSITE" id="PS50928">
    <property type="entry name" value="ABC_TM1"/>
    <property type="match status" value="1"/>
</dbReference>
<comment type="subcellular location">
    <subcellularLocation>
        <location evidence="1 9">Cell membrane</location>
        <topology evidence="1 9">Multi-pass membrane protein</topology>
    </subcellularLocation>
</comment>
<name>A0A126V0L8_9RHOB</name>
<organism evidence="11 12">
    <name type="scientific">Falsihalocynthiibacter arcticus</name>
    <dbReference type="NCBI Taxonomy" id="1579316"/>
    <lineage>
        <taxon>Bacteria</taxon>
        <taxon>Pseudomonadati</taxon>
        <taxon>Pseudomonadota</taxon>
        <taxon>Alphaproteobacteria</taxon>
        <taxon>Rhodobacterales</taxon>
        <taxon>Roseobacteraceae</taxon>
        <taxon>Falsihalocynthiibacter</taxon>
    </lineage>
</organism>
<evidence type="ECO:0000256" key="9">
    <source>
        <dbReference type="RuleBase" id="RU363032"/>
    </source>
</evidence>
<keyword evidence="4 9" id="KW-0812">Transmembrane</keyword>
<keyword evidence="5" id="KW-0571">Peptide transport</keyword>
<dbReference type="Gene3D" id="1.10.3720.10">
    <property type="entry name" value="MetI-like"/>
    <property type="match status" value="1"/>
</dbReference>
<dbReference type="OrthoDB" id="9766870at2"/>
<evidence type="ECO:0000256" key="4">
    <source>
        <dbReference type="ARBA" id="ARBA00022692"/>
    </source>
</evidence>
<dbReference type="InterPro" id="IPR050366">
    <property type="entry name" value="BP-dependent_transpt_permease"/>
</dbReference>
<reference evidence="11 12" key="1">
    <citation type="submission" date="2016-02" db="EMBL/GenBank/DDBJ databases">
        <title>Complete genome sequence of Halocynthiibacter arcticus PAMC 20958t from arctic marine sediment.</title>
        <authorList>
            <person name="Lee Y.M."/>
            <person name="Baek K."/>
            <person name="Lee H.K."/>
            <person name="Shin S.C."/>
        </authorList>
    </citation>
    <scope>NUCLEOTIDE SEQUENCE [LARGE SCALE GENOMIC DNA]</scope>
    <source>
        <strain evidence="11">PAMC 20958</strain>
    </source>
</reference>
<feature type="transmembrane region" description="Helical" evidence="9">
    <location>
        <begin position="247"/>
        <end position="270"/>
    </location>
</feature>
<evidence type="ECO:0000256" key="3">
    <source>
        <dbReference type="ARBA" id="ARBA00022475"/>
    </source>
</evidence>
<feature type="transmembrane region" description="Helical" evidence="9">
    <location>
        <begin position="83"/>
        <end position="110"/>
    </location>
</feature>
<dbReference type="EMBL" id="CP014327">
    <property type="protein sequence ID" value="AML51853.1"/>
    <property type="molecule type" value="Genomic_DNA"/>
</dbReference>
<dbReference type="GO" id="GO:0005886">
    <property type="term" value="C:plasma membrane"/>
    <property type="evidence" value="ECO:0007669"/>
    <property type="project" value="UniProtKB-SubCell"/>
</dbReference>
<keyword evidence="2 9" id="KW-0813">Transport</keyword>
<evidence type="ECO:0000256" key="8">
    <source>
        <dbReference type="ARBA" id="ARBA00023136"/>
    </source>
</evidence>
<evidence type="ECO:0000256" key="5">
    <source>
        <dbReference type="ARBA" id="ARBA00022856"/>
    </source>
</evidence>
<dbReference type="KEGG" id="hat:RC74_11775"/>
<dbReference type="STRING" id="1579316.RC74_11775"/>
<keyword evidence="3" id="KW-1003">Cell membrane</keyword>